<keyword evidence="3" id="KW-0808">Transferase</keyword>
<dbReference type="EMBL" id="FMXO01000004">
    <property type="protein sequence ID" value="SDB18612.1"/>
    <property type="molecule type" value="Genomic_DNA"/>
</dbReference>
<feature type="domain" description="Glycosyltransferase 61 catalytic" evidence="8">
    <location>
        <begin position="169"/>
        <end position="340"/>
    </location>
</feature>
<keyword evidence="5" id="KW-1133">Transmembrane helix</keyword>
<dbReference type="AlphaFoldDB" id="A0A1G6BD97"/>
<dbReference type="Pfam" id="PF04577">
    <property type="entry name" value="Glyco_transf_61"/>
    <property type="match status" value="1"/>
</dbReference>
<dbReference type="InterPro" id="IPR049625">
    <property type="entry name" value="Glyco_transf_61_cat"/>
</dbReference>
<keyword evidence="2" id="KW-0328">Glycosyltransferase</keyword>
<evidence type="ECO:0000256" key="4">
    <source>
        <dbReference type="ARBA" id="ARBA00022692"/>
    </source>
</evidence>
<dbReference type="PANTHER" id="PTHR20961:SF38">
    <property type="entry name" value="PROTEIN O-LINKED-MANNOSE BETA-1,4-N-ACETYLGLUCOSAMINYLTRANSFERASE 2"/>
    <property type="match status" value="1"/>
</dbReference>
<protein>
    <recommendedName>
        <fullName evidence="8">Glycosyltransferase 61 catalytic domain-containing protein</fullName>
    </recommendedName>
</protein>
<dbReference type="GO" id="GO:0035269">
    <property type="term" value="P:protein O-linked glycosylation via mannose"/>
    <property type="evidence" value="ECO:0007669"/>
    <property type="project" value="TreeGrafter"/>
</dbReference>
<name>A0A1G6BD97_9BACT</name>
<evidence type="ECO:0000313" key="9">
    <source>
        <dbReference type="EMBL" id="SDB18612.1"/>
    </source>
</evidence>
<keyword evidence="10" id="KW-1185">Reference proteome</keyword>
<sequence length="399" mass="45925">MKPFRRKLKNLRIKIKRWMIRFISIFPLTSKHIGSPKGFYTYSREYYDLFNSEFLNVLDYKAHMLSSISRRNIPISIHKKIHRNFTDKYIHENPETFLLTVPNGRVVTNKGTIITHNDMLLLDVSLQFGIEGIAKKAKSHQIFNYLKLPFFQKTDQKIAVMATAGGGNFFHWLTDALPRFEIIRKTSGLESIDKYVVNKGIPIIDETLTMLGIPSDKLIYADKNLHIQAKNLVVPSLPGLTGNPPAWVIAFLRENFLNGLASVSKVPKLYISRSKAKRRKVINEDDLLKYLEKFGFTPVWLEDHNLSTQISLFSSAEHIVAPHGAGLTNLIWCNPNAKVLEIFSPSYVNVCFWAIANQVKLEYHYIIGNRKNSECINPTLDNINVPIEDFRRSLDRFLF</sequence>
<evidence type="ECO:0000256" key="5">
    <source>
        <dbReference type="ARBA" id="ARBA00022989"/>
    </source>
</evidence>
<keyword evidence="7" id="KW-0325">Glycoprotein</keyword>
<dbReference type="Proteomes" id="UP000198771">
    <property type="component" value="Unassembled WGS sequence"/>
</dbReference>
<evidence type="ECO:0000256" key="6">
    <source>
        <dbReference type="ARBA" id="ARBA00023136"/>
    </source>
</evidence>
<dbReference type="PANTHER" id="PTHR20961">
    <property type="entry name" value="GLYCOSYLTRANSFERASE"/>
    <property type="match status" value="1"/>
</dbReference>
<gene>
    <name evidence="9" type="ORF">SAMN05660653_00920</name>
</gene>
<proteinExistence type="predicted"/>
<comment type="subcellular location">
    <subcellularLocation>
        <location evidence="1">Membrane</location>
        <topology evidence="1">Single-pass membrane protein</topology>
    </subcellularLocation>
</comment>
<accession>A0A1G6BD97</accession>
<evidence type="ECO:0000256" key="3">
    <source>
        <dbReference type="ARBA" id="ARBA00022679"/>
    </source>
</evidence>
<evidence type="ECO:0000313" key="10">
    <source>
        <dbReference type="Proteomes" id="UP000198771"/>
    </source>
</evidence>
<evidence type="ECO:0000256" key="2">
    <source>
        <dbReference type="ARBA" id="ARBA00022676"/>
    </source>
</evidence>
<dbReference type="GO" id="GO:0016020">
    <property type="term" value="C:membrane"/>
    <property type="evidence" value="ECO:0007669"/>
    <property type="project" value="UniProtKB-SubCell"/>
</dbReference>
<dbReference type="InterPro" id="IPR007657">
    <property type="entry name" value="Glycosyltransferase_61"/>
</dbReference>
<keyword evidence="6" id="KW-0472">Membrane</keyword>
<evidence type="ECO:0000259" key="8">
    <source>
        <dbReference type="Pfam" id="PF04577"/>
    </source>
</evidence>
<evidence type="ECO:0000256" key="1">
    <source>
        <dbReference type="ARBA" id="ARBA00004167"/>
    </source>
</evidence>
<evidence type="ECO:0000256" key="7">
    <source>
        <dbReference type="ARBA" id="ARBA00023180"/>
    </source>
</evidence>
<keyword evidence="4" id="KW-0812">Transmembrane</keyword>
<organism evidence="9 10">
    <name type="scientific">Desulfonatronum thiosulfatophilum</name>
    <dbReference type="NCBI Taxonomy" id="617002"/>
    <lineage>
        <taxon>Bacteria</taxon>
        <taxon>Pseudomonadati</taxon>
        <taxon>Thermodesulfobacteriota</taxon>
        <taxon>Desulfovibrionia</taxon>
        <taxon>Desulfovibrionales</taxon>
        <taxon>Desulfonatronaceae</taxon>
        <taxon>Desulfonatronum</taxon>
    </lineage>
</organism>
<dbReference type="GO" id="GO:0097363">
    <property type="term" value="F:protein O-acetylglucosaminyltransferase activity"/>
    <property type="evidence" value="ECO:0007669"/>
    <property type="project" value="TreeGrafter"/>
</dbReference>
<reference evidence="9 10" key="1">
    <citation type="submission" date="2016-10" db="EMBL/GenBank/DDBJ databases">
        <authorList>
            <person name="de Groot N.N."/>
        </authorList>
    </citation>
    <scope>NUCLEOTIDE SEQUENCE [LARGE SCALE GENOMIC DNA]</scope>
    <source>
        <strain evidence="9 10">ASO4-2</strain>
    </source>
</reference>